<comment type="subunit">
    <text evidence="2">Homodimer.</text>
</comment>
<dbReference type="PANTHER" id="PTHR46481:SF11">
    <property type="entry name" value="ZINC FINGER BED DOMAIN-CONTAINING PROTEIN RICESLEEPER 2-LIKE"/>
    <property type="match status" value="1"/>
</dbReference>
<name>A0AAV2GUB1_9ROSI</name>
<keyword evidence="8" id="KW-0804">Transcription</keyword>
<evidence type="ECO:0000256" key="3">
    <source>
        <dbReference type="ARBA" id="ARBA00022723"/>
    </source>
</evidence>
<dbReference type="InterPro" id="IPR008906">
    <property type="entry name" value="HATC_C_dom"/>
</dbReference>
<feature type="region of interest" description="Disordered" evidence="11">
    <location>
        <begin position="1"/>
        <end position="58"/>
    </location>
</feature>
<dbReference type="SUPFAM" id="SSF53098">
    <property type="entry name" value="Ribonuclease H-like"/>
    <property type="match status" value="1"/>
</dbReference>
<dbReference type="GO" id="GO:0046983">
    <property type="term" value="F:protein dimerization activity"/>
    <property type="evidence" value="ECO:0007669"/>
    <property type="project" value="InterPro"/>
</dbReference>
<dbReference type="SMART" id="SM00614">
    <property type="entry name" value="ZnF_BED"/>
    <property type="match status" value="1"/>
</dbReference>
<feature type="compositionally biased region" description="Polar residues" evidence="11">
    <location>
        <begin position="18"/>
        <end position="28"/>
    </location>
</feature>
<comment type="subcellular location">
    <subcellularLocation>
        <location evidence="1">Nucleus</location>
    </subcellularLocation>
</comment>
<sequence>MAEQRQASDAPPTASAVVVSNPTASPTPNVVEVAPGVQNADQANQPNANQINQPNPNDSVEAVQEEGAAKGGNNRTFSEWWAHYDRLTVGGVKKAKCKYCKRLMMGEPKHGTSHLKKHYNRCPKRTCTDLRQQLLQANLDKDKRFQLSPFNFEQQNSRQELARAIIKHGYSLSIVEHEGFRSFCNSLNPCFKMVCRNTIKKDCVSIFDHEKKATMKLFEKNEGRVAVTTDMWTSTHQKKGFMAVTAHFIDNNWNLQSRLIRFIYVPAPHTSDVLCECLLHCLMDWNIDSKLSAVTVDNCSTNDAMMTLLMEKLPTDSCMLGGSMLHMRCSAHILNLIVKEGLKSIGDAIERIRNSCQFWLATPKRYETFEETARRKKPYSGKKLVLDCETRWNSTYLMLDTAMGYKDVFFRLKNREAKYKNVPTEQDWEMTSIICSKLKIFWNATNLFSSTQYPTANLFFPVICEIKLALNKWSVCGIEVIESMSSDMIDKFDKYWLSVNVLMGVAAVLDPRYKNEVLLCYFPKIYGMDSEDEIENILSYCRHLLAEYEEKEREEEQVNVANGDGGEGNGSENCFALEFHSYASSKKRKRPVRSELDAYLEDDIIRNIPDFDVLSWWKSNKGKYPILHKVA</sequence>
<proteinExistence type="predicted"/>
<reference evidence="13 14" key="1">
    <citation type="submission" date="2024-04" db="EMBL/GenBank/DDBJ databases">
        <authorList>
            <person name="Fracassetti M."/>
        </authorList>
    </citation>
    <scope>NUCLEOTIDE SEQUENCE [LARGE SCALE GENOMIC DNA]</scope>
</reference>
<evidence type="ECO:0000256" key="8">
    <source>
        <dbReference type="ARBA" id="ARBA00023163"/>
    </source>
</evidence>
<evidence type="ECO:0000256" key="10">
    <source>
        <dbReference type="PROSITE-ProRule" id="PRU00027"/>
    </source>
</evidence>
<keyword evidence="5" id="KW-0862">Zinc</keyword>
<keyword evidence="3" id="KW-0479">Metal-binding</keyword>
<feature type="domain" description="BED-type" evidence="12">
    <location>
        <begin position="75"/>
        <end position="134"/>
    </location>
</feature>
<dbReference type="PROSITE" id="PS50808">
    <property type="entry name" value="ZF_BED"/>
    <property type="match status" value="1"/>
</dbReference>
<keyword evidence="14" id="KW-1185">Reference proteome</keyword>
<dbReference type="InterPro" id="IPR012337">
    <property type="entry name" value="RNaseH-like_sf"/>
</dbReference>
<dbReference type="InterPro" id="IPR052035">
    <property type="entry name" value="ZnF_BED_domain_contain"/>
</dbReference>
<evidence type="ECO:0000256" key="5">
    <source>
        <dbReference type="ARBA" id="ARBA00022833"/>
    </source>
</evidence>
<keyword evidence="9" id="KW-0539">Nucleus</keyword>
<dbReference type="PANTHER" id="PTHR46481">
    <property type="entry name" value="ZINC FINGER BED DOMAIN-CONTAINING PROTEIN 4"/>
    <property type="match status" value="1"/>
</dbReference>
<evidence type="ECO:0000256" key="7">
    <source>
        <dbReference type="ARBA" id="ARBA00023125"/>
    </source>
</evidence>
<dbReference type="GO" id="GO:0003677">
    <property type="term" value="F:DNA binding"/>
    <property type="evidence" value="ECO:0007669"/>
    <property type="project" value="UniProtKB-KW"/>
</dbReference>
<dbReference type="Pfam" id="PF05699">
    <property type="entry name" value="Dimer_Tnp_hAT"/>
    <property type="match status" value="1"/>
</dbReference>
<gene>
    <name evidence="13" type="ORF">LTRI10_LOCUS53536</name>
</gene>
<evidence type="ECO:0000256" key="1">
    <source>
        <dbReference type="ARBA" id="ARBA00004123"/>
    </source>
</evidence>
<evidence type="ECO:0000256" key="6">
    <source>
        <dbReference type="ARBA" id="ARBA00023015"/>
    </source>
</evidence>
<keyword evidence="4 10" id="KW-0863">Zinc-finger</keyword>
<dbReference type="AlphaFoldDB" id="A0AAV2GUB1"/>
<evidence type="ECO:0000256" key="2">
    <source>
        <dbReference type="ARBA" id="ARBA00011738"/>
    </source>
</evidence>
<organism evidence="13 14">
    <name type="scientific">Linum trigynum</name>
    <dbReference type="NCBI Taxonomy" id="586398"/>
    <lineage>
        <taxon>Eukaryota</taxon>
        <taxon>Viridiplantae</taxon>
        <taxon>Streptophyta</taxon>
        <taxon>Embryophyta</taxon>
        <taxon>Tracheophyta</taxon>
        <taxon>Spermatophyta</taxon>
        <taxon>Magnoliopsida</taxon>
        <taxon>eudicotyledons</taxon>
        <taxon>Gunneridae</taxon>
        <taxon>Pentapetalae</taxon>
        <taxon>rosids</taxon>
        <taxon>fabids</taxon>
        <taxon>Malpighiales</taxon>
        <taxon>Linaceae</taxon>
        <taxon>Linum</taxon>
    </lineage>
</organism>
<evidence type="ECO:0000256" key="4">
    <source>
        <dbReference type="ARBA" id="ARBA00022771"/>
    </source>
</evidence>
<dbReference type="Proteomes" id="UP001497516">
    <property type="component" value="Chromosome 9"/>
</dbReference>
<dbReference type="GO" id="GO:0008270">
    <property type="term" value="F:zinc ion binding"/>
    <property type="evidence" value="ECO:0007669"/>
    <property type="project" value="UniProtKB-KW"/>
</dbReference>
<evidence type="ECO:0000256" key="11">
    <source>
        <dbReference type="SAM" id="MobiDB-lite"/>
    </source>
</evidence>
<dbReference type="GO" id="GO:0005634">
    <property type="term" value="C:nucleus"/>
    <property type="evidence" value="ECO:0007669"/>
    <property type="project" value="UniProtKB-SubCell"/>
</dbReference>
<dbReference type="Pfam" id="PF14372">
    <property type="entry name" value="hAT-like_RNase-H"/>
    <property type="match status" value="1"/>
</dbReference>
<accession>A0AAV2GUB1</accession>
<feature type="compositionally biased region" description="Low complexity" evidence="11">
    <location>
        <begin position="38"/>
        <end position="57"/>
    </location>
</feature>
<dbReference type="EMBL" id="OZ034822">
    <property type="protein sequence ID" value="CAL1414375.1"/>
    <property type="molecule type" value="Genomic_DNA"/>
</dbReference>
<keyword evidence="7" id="KW-0238">DNA-binding</keyword>
<evidence type="ECO:0000313" key="13">
    <source>
        <dbReference type="EMBL" id="CAL1414375.1"/>
    </source>
</evidence>
<evidence type="ECO:0000256" key="9">
    <source>
        <dbReference type="ARBA" id="ARBA00023242"/>
    </source>
</evidence>
<dbReference type="InterPro" id="IPR003656">
    <property type="entry name" value="Znf_BED"/>
</dbReference>
<evidence type="ECO:0000259" key="12">
    <source>
        <dbReference type="PROSITE" id="PS50808"/>
    </source>
</evidence>
<keyword evidence="6" id="KW-0805">Transcription regulation</keyword>
<protein>
    <recommendedName>
        <fullName evidence="12">BED-type domain-containing protein</fullName>
    </recommendedName>
</protein>
<evidence type="ECO:0000313" key="14">
    <source>
        <dbReference type="Proteomes" id="UP001497516"/>
    </source>
</evidence>
<dbReference type="InterPro" id="IPR025525">
    <property type="entry name" value="hAT-like_transposase_RNase-H"/>
</dbReference>